<dbReference type="Pfam" id="PF00583">
    <property type="entry name" value="Acetyltransf_1"/>
    <property type="match status" value="1"/>
</dbReference>
<keyword evidence="3" id="KW-1185">Reference proteome</keyword>
<dbReference type="GO" id="GO:0016747">
    <property type="term" value="F:acyltransferase activity, transferring groups other than amino-acyl groups"/>
    <property type="evidence" value="ECO:0007669"/>
    <property type="project" value="InterPro"/>
</dbReference>
<reference evidence="2" key="1">
    <citation type="submission" date="2017-04" db="EMBL/GenBank/DDBJ databases">
        <title>Complete Genome Sequences of Twelve Strains of a Stable Defined Moderately Diverse Mouse Microbiota 2 (sDMDMm2).</title>
        <authorList>
            <person name="Uchimura Y."/>
            <person name="Wyss M."/>
            <person name="Brugiroux S."/>
            <person name="Limenitakis J.P."/>
            <person name="Stecher B."/>
            <person name="McCoy K.D."/>
            <person name="Macpherson A.J."/>
        </authorList>
    </citation>
    <scope>NUCLEOTIDE SEQUENCE</scope>
    <source>
        <strain evidence="2">YL58</strain>
    </source>
</reference>
<dbReference type="Gene3D" id="3.40.630.30">
    <property type="match status" value="1"/>
</dbReference>
<sequence length="213" mass="24937">MMKQKKLNVTYRDLEKKDYPYIEKIIRDTWNYDSICDKPSTAKQMAKVYLRGCLTQKTFARVAVCRDRVVGIIIGQYNGDRKMNVGMHIKSFFSGLRLMLSGDGRKVGRQFRGFDKTDKEMLEGCGKKFDGEVVFFAVSKAVRGCGVGKELWGQLRGYFRAKGAESVYVYTDNTCNYKFYESQEFERLDCRELLVSPRGQRFRLEMYLYEYNF</sequence>
<evidence type="ECO:0000313" key="2">
    <source>
        <dbReference type="EMBL" id="ANU77387.2"/>
    </source>
</evidence>
<dbReference type="OrthoDB" id="2243440at2"/>
<dbReference type="AlphaFoldDB" id="A0A1C7ICK7"/>
<organism evidence="2 3">
    <name type="scientific">Blautia pseudococcoides</name>
    <dbReference type="NCBI Taxonomy" id="1796616"/>
    <lineage>
        <taxon>Bacteria</taxon>
        <taxon>Bacillati</taxon>
        <taxon>Bacillota</taxon>
        <taxon>Clostridia</taxon>
        <taxon>Lachnospirales</taxon>
        <taxon>Lachnospiraceae</taxon>
        <taxon>Blautia</taxon>
    </lineage>
</organism>
<dbReference type="RefSeq" id="WP_084043656.1">
    <property type="nucleotide sequence ID" value="NZ_CP015405.2"/>
</dbReference>
<evidence type="ECO:0000313" key="3">
    <source>
        <dbReference type="Proteomes" id="UP000092574"/>
    </source>
</evidence>
<protein>
    <recommendedName>
        <fullName evidence="1">N-acetyltransferase domain-containing protein</fullName>
    </recommendedName>
</protein>
<dbReference type="EMBL" id="CP015405">
    <property type="protein sequence ID" value="ANU77387.2"/>
    <property type="molecule type" value="Genomic_DNA"/>
</dbReference>
<dbReference type="SUPFAM" id="SSF55729">
    <property type="entry name" value="Acyl-CoA N-acyltransferases (Nat)"/>
    <property type="match status" value="1"/>
</dbReference>
<proteinExistence type="predicted"/>
<dbReference type="KEGG" id="byl:A4V09_17540"/>
<dbReference type="InterPro" id="IPR016181">
    <property type="entry name" value="Acyl_CoA_acyltransferase"/>
</dbReference>
<accession>A0A1C7ICK7</accession>
<feature type="domain" description="N-acetyltransferase" evidence="1">
    <location>
        <begin position="9"/>
        <end position="213"/>
    </location>
</feature>
<dbReference type="STRING" id="1796616.A4V09_17540"/>
<dbReference type="CDD" id="cd04301">
    <property type="entry name" value="NAT_SF"/>
    <property type="match status" value="1"/>
</dbReference>
<name>A0A1C7ICK7_9FIRM</name>
<evidence type="ECO:0000259" key="1">
    <source>
        <dbReference type="PROSITE" id="PS51186"/>
    </source>
</evidence>
<dbReference type="InterPro" id="IPR000182">
    <property type="entry name" value="GNAT_dom"/>
</dbReference>
<dbReference type="Proteomes" id="UP000092574">
    <property type="component" value="Chromosome"/>
</dbReference>
<gene>
    <name evidence="2" type="ORF">A4V09_17540</name>
</gene>
<dbReference type="PROSITE" id="PS51186">
    <property type="entry name" value="GNAT"/>
    <property type="match status" value="1"/>
</dbReference>